<organism evidence="1 2">
    <name type="scientific">Perkinsus chesapeaki</name>
    <name type="common">Clam parasite</name>
    <name type="synonym">Perkinsus andrewsi</name>
    <dbReference type="NCBI Taxonomy" id="330153"/>
    <lineage>
        <taxon>Eukaryota</taxon>
        <taxon>Sar</taxon>
        <taxon>Alveolata</taxon>
        <taxon>Perkinsozoa</taxon>
        <taxon>Perkinsea</taxon>
        <taxon>Perkinsida</taxon>
        <taxon>Perkinsidae</taxon>
        <taxon>Perkinsus</taxon>
    </lineage>
</organism>
<protein>
    <submittedName>
        <fullName evidence="1">Uncharacterized protein</fullName>
    </submittedName>
</protein>
<keyword evidence="2" id="KW-1185">Reference proteome</keyword>
<comment type="caution">
    <text evidence="1">The sequence shown here is derived from an EMBL/GenBank/DDBJ whole genome shotgun (WGS) entry which is preliminary data.</text>
</comment>
<reference evidence="1 2" key="1">
    <citation type="submission" date="2020-04" db="EMBL/GenBank/DDBJ databases">
        <title>Perkinsus chesapeaki whole genome sequence.</title>
        <authorList>
            <person name="Bogema D.R."/>
        </authorList>
    </citation>
    <scope>NUCLEOTIDE SEQUENCE [LARGE SCALE GENOMIC DNA]</scope>
    <source>
        <strain evidence="1">ATCC PRA-425</strain>
    </source>
</reference>
<evidence type="ECO:0000313" key="1">
    <source>
        <dbReference type="EMBL" id="KAF4648693.1"/>
    </source>
</evidence>
<evidence type="ECO:0000313" key="2">
    <source>
        <dbReference type="Proteomes" id="UP000591131"/>
    </source>
</evidence>
<accession>A0A7J6KMZ9</accession>
<dbReference type="EMBL" id="JAAPAO010001854">
    <property type="protein sequence ID" value="KAF4648693.1"/>
    <property type="molecule type" value="Genomic_DNA"/>
</dbReference>
<proteinExistence type="predicted"/>
<gene>
    <name evidence="1" type="ORF">FOL47_002912</name>
</gene>
<name>A0A7J6KMZ9_PERCH</name>
<dbReference type="AlphaFoldDB" id="A0A7J6KMZ9"/>
<sequence>MLEEMGVNRYIFATGYVSSNGSIDFVTGLNASYTRSVGAQIGSSSTLLLALEIIGFRVIDDYKVDGFIFVTSYLYRSLQGEEWGRMIEMVKATRSLKRARSQPVIAPFMFRAENFTTSSLWSDLKSYQPWLYADYAYVLLVSGTVDPEVEISTEWAKNVTNWYMEASSRLCLG</sequence>
<dbReference type="Proteomes" id="UP000591131">
    <property type="component" value="Unassembled WGS sequence"/>
</dbReference>